<proteinExistence type="predicted"/>
<dbReference type="OrthoDB" id="9814509at2"/>
<dbReference type="GO" id="GO:0019634">
    <property type="term" value="P:organic phosphonate metabolic process"/>
    <property type="evidence" value="ECO:0007669"/>
    <property type="project" value="InterPro"/>
</dbReference>
<dbReference type="AlphaFoldDB" id="A0A0N0E8Q0"/>
<dbReference type="NCBIfam" id="TIGR03292">
    <property type="entry name" value="PhnH_redo"/>
    <property type="match status" value="1"/>
</dbReference>
<dbReference type="Proteomes" id="UP000038011">
    <property type="component" value="Unassembled WGS sequence"/>
</dbReference>
<organism evidence="1 2">
    <name type="scientific">Ahrensia marina</name>
    <dbReference type="NCBI Taxonomy" id="1514904"/>
    <lineage>
        <taxon>Bacteria</taxon>
        <taxon>Pseudomonadati</taxon>
        <taxon>Pseudomonadota</taxon>
        <taxon>Alphaproteobacteria</taxon>
        <taxon>Hyphomicrobiales</taxon>
        <taxon>Ahrensiaceae</taxon>
        <taxon>Ahrensia</taxon>
    </lineage>
</organism>
<gene>
    <name evidence="1" type="ORF">SU32_02365</name>
</gene>
<dbReference type="PATRIC" id="fig|1514904.3.peg.1675"/>
<dbReference type="Pfam" id="PF05845">
    <property type="entry name" value="PhnH"/>
    <property type="match status" value="1"/>
</dbReference>
<dbReference type="InterPro" id="IPR038058">
    <property type="entry name" value="PhnH-like_sp"/>
</dbReference>
<evidence type="ECO:0000313" key="2">
    <source>
        <dbReference type="Proteomes" id="UP000038011"/>
    </source>
</evidence>
<dbReference type="InterPro" id="IPR008772">
    <property type="entry name" value="Phosphonate_metab_PhnH"/>
</dbReference>
<comment type="caution">
    <text evidence="1">The sequence shown here is derived from an EMBL/GenBank/DDBJ whole genome shotgun (WGS) entry which is preliminary data.</text>
</comment>
<dbReference type="STRING" id="1514904.SU32_02365"/>
<reference evidence="1 2" key="1">
    <citation type="submission" date="2015-01" db="EMBL/GenBank/DDBJ databases">
        <title>Ahrensia donghaiensis sp. nov., a novel dimethylsulphoniopropionate-cleavage bacterium isolated from seawater and emended descriptions of the genus Ahrensia and Ahrensia kielensis.</title>
        <authorList>
            <person name="Liu J."/>
        </authorList>
    </citation>
    <scope>NUCLEOTIDE SEQUENCE [LARGE SCALE GENOMIC DNA]</scope>
    <source>
        <strain evidence="1 2">LZD062</strain>
    </source>
</reference>
<protein>
    <submittedName>
        <fullName evidence="1">Protein phnH</fullName>
    </submittedName>
</protein>
<accession>A0A0N0E8Q0</accession>
<dbReference type="SUPFAM" id="SSF159709">
    <property type="entry name" value="PhnH-like"/>
    <property type="match status" value="1"/>
</dbReference>
<name>A0A0N0E8Q0_9HYPH</name>
<evidence type="ECO:0000313" key="1">
    <source>
        <dbReference type="EMBL" id="KPB02611.1"/>
    </source>
</evidence>
<sequence length="208" mass="22659">MQELQATIEDNALEGGFREPVFDAQKVFNAIMNAMARPGTIADLPELTTAPQPFSNTTAAIITALCDADTVLWLDEVAAQNEALKEWITFHTAAPQKQQKSEAMFAVLTDKNMSLELADFAQGSQEYPDRSTTLIIQVEKLEAGRGLSLSGPGIKDTCALDIQGLPEEFLDQWRQNNARFPCGVDVILVSETSLACLPRTTKISQGAI</sequence>
<keyword evidence="2" id="KW-1185">Reference proteome</keyword>
<dbReference type="EMBL" id="JXMU01000002">
    <property type="protein sequence ID" value="KPB02611.1"/>
    <property type="molecule type" value="Genomic_DNA"/>
</dbReference>
<dbReference type="RefSeq" id="WP_053997722.1">
    <property type="nucleotide sequence ID" value="NZ_JXMU01000002.1"/>
</dbReference>
<dbReference type="PIRSF" id="PIRSF020680">
    <property type="entry name" value="PhnH"/>
    <property type="match status" value="1"/>
</dbReference>
<dbReference type="Gene3D" id="3.40.50.11310">
    <property type="entry name" value="Bacterial phosphonate metabolism protein PhnH"/>
    <property type="match status" value="1"/>
</dbReference>